<sequence length="415" mass="45812">KAHSAYLSLGAAFVFCGPHALMDGQRGVEWSWSEIVEEDEDGHGPPAPVVYRRKGGGGALKNNPPQPKLGIKIEGDAQKPIASTKTQRQSWICRALSSRGRKSIAFPVAHSQDEEIVNEGRQTKNKSQTRLPNKRVEGPPVHFVKEKKSYFQEVDSFELDEEDSSSPMSGINPTLEAPNNSVPVQNLVRGLDVVWEDSGSESFSRNSDKELSNCSDLLSLILQTPLTLSHSSASSDILISSDGFSFHRIKSSKQTPPPVSQSSTSSDILMSSDGFSFHKIKSSRQLSSTVFTENQDAAVECPIQEKLTPEPVNMQSTVQENRNKASLSYAGSISEAFDKMQIVDVHKSKNFEKCSKIEGEYKVEVDDAEVSTIEDPFSLSISDEDEPYELTAFDKLLKICGQTRPIRLFEAFSEF</sequence>
<feature type="region of interest" description="Disordered" evidence="1">
    <location>
        <begin position="157"/>
        <end position="182"/>
    </location>
</feature>
<evidence type="ECO:0000313" key="2">
    <source>
        <dbReference type="EMBL" id="KAH9322249.1"/>
    </source>
</evidence>
<evidence type="ECO:0000313" key="3">
    <source>
        <dbReference type="Proteomes" id="UP000824469"/>
    </source>
</evidence>
<organism evidence="2 3">
    <name type="scientific">Taxus chinensis</name>
    <name type="common">Chinese yew</name>
    <name type="synonym">Taxus wallichiana var. chinensis</name>
    <dbReference type="NCBI Taxonomy" id="29808"/>
    <lineage>
        <taxon>Eukaryota</taxon>
        <taxon>Viridiplantae</taxon>
        <taxon>Streptophyta</taxon>
        <taxon>Embryophyta</taxon>
        <taxon>Tracheophyta</taxon>
        <taxon>Spermatophyta</taxon>
        <taxon>Pinopsida</taxon>
        <taxon>Pinidae</taxon>
        <taxon>Conifers II</taxon>
        <taxon>Cupressales</taxon>
        <taxon>Taxaceae</taxon>
        <taxon>Taxus</taxon>
    </lineage>
</organism>
<gene>
    <name evidence="2" type="ORF">KI387_016888</name>
</gene>
<feature type="non-terminal residue" evidence="2">
    <location>
        <position position="1"/>
    </location>
</feature>
<name>A0AA38LFB6_TAXCH</name>
<keyword evidence="3" id="KW-1185">Reference proteome</keyword>
<feature type="region of interest" description="Disordered" evidence="1">
    <location>
        <begin position="38"/>
        <end position="68"/>
    </location>
</feature>
<accession>A0AA38LFB6</accession>
<proteinExistence type="predicted"/>
<protein>
    <submittedName>
        <fullName evidence="2">Uncharacterized protein</fullName>
    </submittedName>
</protein>
<dbReference type="Proteomes" id="UP000824469">
    <property type="component" value="Unassembled WGS sequence"/>
</dbReference>
<reference evidence="2 3" key="1">
    <citation type="journal article" date="2021" name="Nat. Plants">
        <title>The Taxus genome provides insights into paclitaxel biosynthesis.</title>
        <authorList>
            <person name="Xiong X."/>
            <person name="Gou J."/>
            <person name="Liao Q."/>
            <person name="Li Y."/>
            <person name="Zhou Q."/>
            <person name="Bi G."/>
            <person name="Li C."/>
            <person name="Du R."/>
            <person name="Wang X."/>
            <person name="Sun T."/>
            <person name="Guo L."/>
            <person name="Liang H."/>
            <person name="Lu P."/>
            <person name="Wu Y."/>
            <person name="Zhang Z."/>
            <person name="Ro D.K."/>
            <person name="Shang Y."/>
            <person name="Huang S."/>
            <person name="Yan J."/>
        </authorList>
    </citation>
    <scope>NUCLEOTIDE SEQUENCE [LARGE SCALE GENOMIC DNA]</scope>
    <source>
        <strain evidence="2">Ta-2019</strain>
    </source>
</reference>
<feature type="compositionally biased region" description="Polar residues" evidence="1">
    <location>
        <begin position="167"/>
        <end position="182"/>
    </location>
</feature>
<comment type="caution">
    <text evidence="2">The sequence shown here is derived from an EMBL/GenBank/DDBJ whole genome shotgun (WGS) entry which is preliminary data.</text>
</comment>
<feature type="non-terminal residue" evidence="2">
    <location>
        <position position="415"/>
    </location>
</feature>
<dbReference type="AlphaFoldDB" id="A0AA38LFB6"/>
<dbReference type="EMBL" id="JAHRHJ020000003">
    <property type="protein sequence ID" value="KAH9322249.1"/>
    <property type="molecule type" value="Genomic_DNA"/>
</dbReference>
<evidence type="ECO:0000256" key="1">
    <source>
        <dbReference type="SAM" id="MobiDB-lite"/>
    </source>
</evidence>